<dbReference type="InterPro" id="IPR000757">
    <property type="entry name" value="Beta-glucanase-like"/>
</dbReference>
<dbReference type="SUPFAM" id="SSF49899">
    <property type="entry name" value="Concanavalin A-like lectins/glucanases"/>
    <property type="match status" value="1"/>
</dbReference>
<feature type="domain" description="GH16" evidence="1">
    <location>
        <begin position="19"/>
        <end position="67"/>
    </location>
</feature>
<dbReference type="InterPro" id="IPR013320">
    <property type="entry name" value="ConA-like_dom_sf"/>
</dbReference>
<evidence type="ECO:0000259" key="1">
    <source>
        <dbReference type="Pfam" id="PF00722"/>
    </source>
</evidence>
<proteinExistence type="predicted"/>
<protein>
    <recommendedName>
        <fullName evidence="1">GH16 domain-containing protein</fullName>
    </recommendedName>
</protein>
<sequence length="97" mass="11001">MKGDTSGGLNSLGLGTFNGKDIYTQYNTYGVEWDENEYVFYINGVETRRSSFADGTSKVPEQVIVSLEIPSEITHDQDFKTEYVVDYVKIYQKQPNA</sequence>
<dbReference type="GO" id="GO:0005975">
    <property type="term" value="P:carbohydrate metabolic process"/>
    <property type="evidence" value="ECO:0007669"/>
    <property type="project" value="InterPro"/>
</dbReference>
<dbReference type="Pfam" id="PF00722">
    <property type="entry name" value="Glyco_hydro_16"/>
    <property type="match status" value="1"/>
</dbReference>
<dbReference type="GO" id="GO:0004553">
    <property type="term" value="F:hydrolase activity, hydrolyzing O-glycosyl compounds"/>
    <property type="evidence" value="ECO:0007669"/>
    <property type="project" value="InterPro"/>
</dbReference>
<dbReference type="Gene3D" id="2.60.120.200">
    <property type="match status" value="1"/>
</dbReference>
<dbReference type="EMBL" id="VSSQ01125021">
    <property type="protein sequence ID" value="MPN55584.1"/>
    <property type="molecule type" value="Genomic_DNA"/>
</dbReference>
<gene>
    <name evidence="2" type="ORF">SDC9_203268</name>
</gene>
<evidence type="ECO:0000313" key="2">
    <source>
        <dbReference type="EMBL" id="MPN55584.1"/>
    </source>
</evidence>
<name>A0A645J526_9ZZZZ</name>
<comment type="caution">
    <text evidence="2">The sequence shown here is derived from an EMBL/GenBank/DDBJ whole genome shotgun (WGS) entry which is preliminary data.</text>
</comment>
<reference evidence="2" key="1">
    <citation type="submission" date="2019-08" db="EMBL/GenBank/DDBJ databases">
        <authorList>
            <person name="Kucharzyk K."/>
            <person name="Murdoch R.W."/>
            <person name="Higgins S."/>
            <person name="Loffler F."/>
        </authorList>
    </citation>
    <scope>NUCLEOTIDE SEQUENCE</scope>
</reference>
<organism evidence="2">
    <name type="scientific">bioreactor metagenome</name>
    <dbReference type="NCBI Taxonomy" id="1076179"/>
    <lineage>
        <taxon>unclassified sequences</taxon>
        <taxon>metagenomes</taxon>
        <taxon>ecological metagenomes</taxon>
    </lineage>
</organism>
<dbReference type="AlphaFoldDB" id="A0A645J526"/>
<accession>A0A645J526</accession>